<dbReference type="Gene3D" id="3.30.420.10">
    <property type="entry name" value="Ribonuclease H-like superfamily/Ribonuclease H"/>
    <property type="match status" value="1"/>
</dbReference>
<dbReference type="OrthoDB" id="4843387at2759"/>
<feature type="domain" description="Tc1-like transposase DDE" evidence="1">
    <location>
        <begin position="72"/>
        <end position="162"/>
    </location>
</feature>
<protein>
    <recommendedName>
        <fullName evidence="1">Tc1-like transposase DDE domain-containing protein</fullName>
    </recommendedName>
</protein>
<name>A0A9Q3FUZ7_9BASI</name>
<evidence type="ECO:0000313" key="2">
    <source>
        <dbReference type="EMBL" id="MBW0545569.1"/>
    </source>
</evidence>
<gene>
    <name evidence="2" type="ORF">O181_085284</name>
</gene>
<dbReference type="GO" id="GO:0003676">
    <property type="term" value="F:nucleic acid binding"/>
    <property type="evidence" value="ECO:0007669"/>
    <property type="project" value="InterPro"/>
</dbReference>
<dbReference type="AlphaFoldDB" id="A0A9Q3FUZ7"/>
<reference evidence="2" key="1">
    <citation type="submission" date="2021-03" db="EMBL/GenBank/DDBJ databases">
        <title>Draft genome sequence of rust myrtle Austropuccinia psidii MF-1, a brazilian biotype.</title>
        <authorList>
            <person name="Quecine M.C."/>
            <person name="Pachon D.M.R."/>
            <person name="Bonatelli M.L."/>
            <person name="Correr F.H."/>
            <person name="Franceschini L.M."/>
            <person name="Leite T.F."/>
            <person name="Margarido G.R.A."/>
            <person name="Almeida C.A."/>
            <person name="Ferrarezi J.A."/>
            <person name="Labate C.A."/>
        </authorList>
    </citation>
    <scope>NUCLEOTIDE SEQUENCE</scope>
    <source>
        <strain evidence="2">MF-1</strain>
    </source>
</reference>
<organism evidence="2 3">
    <name type="scientific">Austropuccinia psidii MF-1</name>
    <dbReference type="NCBI Taxonomy" id="1389203"/>
    <lineage>
        <taxon>Eukaryota</taxon>
        <taxon>Fungi</taxon>
        <taxon>Dikarya</taxon>
        <taxon>Basidiomycota</taxon>
        <taxon>Pucciniomycotina</taxon>
        <taxon>Pucciniomycetes</taxon>
        <taxon>Pucciniales</taxon>
        <taxon>Sphaerophragmiaceae</taxon>
        <taxon>Austropuccinia</taxon>
    </lineage>
</organism>
<dbReference type="InterPro" id="IPR036397">
    <property type="entry name" value="RNaseH_sf"/>
</dbReference>
<comment type="caution">
    <text evidence="2">The sequence shown here is derived from an EMBL/GenBank/DDBJ whole genome shotgun (WGS) entry which is preliminary data.</text>
</comment>
<evidence type="ECO:0000313" key="3">
    <source>
        <dbReference type="Proteomes" id="UP000765509"/>
    </source>
</evidence>
<evidence type="ECO:0000259" key="1">
    <source>
        <dbReference type="Pfam" id="PF13358"/>
    </source>
</evidence>
<accession>A0A9Q3FUZ7</accession>
<dbReference type="InterPro" id="IPR038717">
    <property type="entry name" value="Tc1-like_DDE_dom"/>
</dbReference>
<dbReference type="Proteomes" id="UP000765509">
    <property type="component" value="Unassembled WGS sequence"/>
</dbReference>
<keyword evidence="3" id="KW-1185">Reference proteome</keyword>
<dbReference type="Pfam" id="PF13358">
    <property type="entry name" value="DDE_3"/>
    <property type="match status" value="1"/>
</dbReference>
<dbReference type="EMBL" id="AVOT02050494">
    <property type="protein sequence ID" value="MBW0545569.1"/>
    <property type="molecule type" value="Genomic_DNA"/>
</dbReference>
<proteinExistence type="predicted"/>
<sequence length="193" mass="21808">MILESGHVLPPRGITFANWTSIKDSPLPSGLVIGIFNHGLASFGLMNRPSNWARRLIRPTCFLDGTQTAEIFIQQVYEPHLQRFYSYMVNAPYIQTCDHIAMMEAGAPIHTAQISNEWQAIDQIDKLPWPAHSPDLNPIENVWKVLNTWVTKHHQPHTMDKLRVAIQSAWDDLSPAFFKKLLIGMQKVIGGSG</sequence>